<keyword evidence="9" id="KW-1185">Reference proteome</keyword>
<evidence type="ECO:0000256" key="3">
    <source>
        <dbReference type="ARBA" id="ARBA00023125"/>
    </source>
</evidence>
<dbReference type="PRINTS" id="PR00455">
    <property type="entry name" value="HTHTETR"/>
</dbReference>
<dbReference type="AlphaFoldDB" id="A0A480AYH5"/>
<dbReference type="GO" id="GO:0000976">
    <property type="term" value="F:transcription cis-regulatory region binding"/>
    <property type="evidence" value="ECO:0007669"/>
    <property type="project" value="TreeGrafter"/>
</dbReference>
<feature type="region of interest" description="Disordered" evidence="6">
    <location>
        <begin position="21"/>
        <end position="41"/>
    </location>
</feature>
<sequence length="250" mass="27128">MKTLSFAGLIKRLICSPRLRAMVPPPTRPSAATAPAGTEPDPARARLLRAGLRLFAHQGFAATTTRELAQVAGVNVAAISYYFGDKAGLYRAVFFEPLGEIADNIAHFAAFGLSLEDALRAYYAGFLEPLQQGEDGQLCVKLRMREMVEPTGLWVQEVHEGIRPMHDAMVGVLCRHLGLTAPDDDLHRLVVCLSALGVHLHLGRDVTDAVAPQLHAAPDAVERWGDCLLRQGLAMIDHEQRRRAAAGGTP</sequence>
<dbReference type="EMBL" id="BJCL01000041">
    <property type="protein sequence ID" value="GCL66371.1"/>
    <property type="molecule type" value="Genomic_DNA"/>
</dbReference>
<evidence type="ECO:0000259" key="7">
    <source>
        <dbReference type="PROSITE" id="PS50977"/>
    </source>
</evidence>
<dbReference type="PROSITE" id="PS01081">
    <property type="entry name" value="HTH_TETR_1"/>
    <property type="match status" value="1"/>
</dbReference>
<reference evidence="9" key="1">
    <citation type="submission" date="2019-03" db="EMBL/GenBank/DDBJ databases">
        <title>Aquabacterium pictum sp.nov., the first bacteriochlorophyll a-containing freshwater bacterium in the genus Aquabacterium of the class Betaproteobacteria.</title>
        <authorList>
            <person name="Hirose S."/>
            <person name="Tank M."/>
            <person name="Hara E."/>
            <person name="Tamaki H."/>
            <person name="Takaichi S."/>
            <person name="Haruta S."/>
            <person name="Hanada S."/>
        </authorList>
    </citation>
    <scope>NUCLEOTIDE SEQUENCE [LARGE SCALE GENOMIC DNA]</scope>
    <source>
        <strain evidence="9">W35</strain>
    </source>
</reference>
<dbReference type="PANTHER" id="PTHR30055:SF234">
    <property type="entry name" value="HTH-TYPE TRANSCRIPTIONAL REGULATOR BETI"/>
    <property type="match status" value="1"/>
</dbReference>
<evidence type="ECO:0000256" key="4">
    <source>
        <dbReference type="ARBA" id="ARBA00023163"/>
    </source>
</evidence>
<dbReference type="GO" id="GO:0003700">
    <property type="term" value="F:DNA-binding transcription factor activity"/>
    <property type="evidence" value="ECO:0007669"/>
    <property type="project" value="TreeGrafter"/>
</dbReference>
<protein>
    <recommendedName>
        <fullName evidence="7">HTH tetR-type domain-containing protein</fullName>
    </recommendedName>
</protein>
<name>A0A480AYH5_9BURK</name>
<dbReference type="InterPro" id="IPR023772">
    <property type="entry name" value="DNA-bd_HTH_TetR-type_CS"/>
</dbReference>
<evidence type="ECO:0000313" key="8">
    <source>
        <dbReference type="EMBL" id="GCL66371.1"/>
    </source>
</evidence>
<accession>A0A480AYH5</accession>
<dbReference type="Gene3D" id="1.10.357.10">
    <property type="entry name" value="Tetracycline Repressor, domain 2"/>
    <property type="match status" value="1"/>
</dbReference>
<evidence type="ECO:0000256" key="5">
    <source>
        <dbReference type="PROSITE-ProRule" id="PRU00335"/>
    </source>
</evidence>
<dbReference type="Gene3D" id="1.10.10.60">
    <property type="entry name" value="Homeodomain-like"/>
    <property type="match status" value="1"/>
</dbReference>
<comment type="caution">
    <text evidence="8">The sequence shown here is derived from an EMBL/GenBank/DDBJ whole genome shotgun (WGS) entry which is preliminary data.</text>
</comment>
<evidence type="ECO:0000256" key="6">
    <source>
        <dbReference type="SAM" id="MobiDB-lite"/>
    </source>
</evidence>
<feature type="DNA-binding region" description="H-T-H motif" evidence="5">
    <location>
        <begin position="64"/>
        <end position="83"/>
    </location>
</feature>
<organism evidence="8 9">
    <name type="scientific">Pseudaquabacterium pictum</name>
    <dbReference type="NCBI Taxonomy" id="2315236"/>
    <lineage>
        <taxon>Bacteria</taxon>
        <taxon>Pseudomonadati</taxon>
        <taxon>Pseudomonadota</taxon>
        <taxon>Betaproteobacteria</taxon>
        <taxon>Burkholderiales</taxon>
        <taxon>Sphaerotilaceae</taxon>
        <taxon>Pseudaquabacterium</taxon>
    </lineage>
</organism>
<keyword evidence="4" id="KW-0804">Transcription</keyword>
<dbReference type="Proteomes" id="UP000301751">
    <property type="component" value="Unassembled WGS sequence"/>
</dbReference>
<dbReference type="InterPro" id="IPR050109">
    <property type="entry name" value="HTH-type_TetR-like_transc_reg"/>
</dbReference>
<keyword evidence="2" id="KW-0805">Transcription regulation</keyword>
<dbReference type="Pfam" id="PF09209">
    <property type="entry name" value="CecR_C"/>
    <property type="match status" value="1"/>
</dbReference>
<evidence type="ECO:0000256" key="2">
    <source>
        <dbReference type="ARBA" id="ARBA00023015"/>
    </source>
</evidence>
<dbReference type="SUPFAM" id="SSF48498">
    <property type="entry name" value="Tetracyclin repressor-like, C-terminal domain"/>
    <property type="match status" value="1"/>
</dbReference>
<gene>
    <name evidence="8" type="ORF">AQPW35_54520</name>
</gene>
<evidence type="ECO:0000256" key="1">
    <source>
        <dbReference type="ARBA" id="ARBA00022491"/>
    </source>
</evidence>
<dbReference type="InterPro" id="IPR015292">
    <property type="entry name" value="Tscrpt_reg_YbiH_C"/>
</dbReference>
<dbReference type="SUPFAM" id="SSF46689">
    <property type="entry name" value="Homeodomain-like"/>
    <property type="match status" value="1"/>
</dbReference>
<keyword evidence="1" id="KW-0678">Repressor</keyword>
<dbReference type="InterPro" id="IPR009057">
    <property type="entry name" value="Homeodomain-like_sf"/>
</dbReference>
<dbReference type="PROSITE" id="PS50977">
    <property type="entry name" value="HTH_TETR_2"/>
    <property type="match status" value="1"/>
</dbReference>
<keyword evidence="3 5" id="KW-0238">DNA-binding</keyword>
<dbReference type="InterPro" id="IPR001647">
    <property type="entry name" value="HTH_TetR"/>
</dbReference>
<dbReference type="Pfam" id="PF00440">
    <property type="entry name" value="TetR_N"/>
    <property type="match status" value="1"/>
</dbReference>
<dbReference type="PANTHER" id="PTHR30055">
    <property type="entry name" value="HTH-TYPE TRANSCRIPTIONAL REGULATOR RUTR"/>
    <property type="match status" value="1"/>
</dbReference>
<proteinExistence type="predicted"/>
<dbReference type="InterPro" id="IPR036271">
    <property type="entry name" value="Tet_transcr_reg_TetR-rel_C_sf"/>
</dbReference>
<feature type="compositionally biased region" description="Low complexity" evidence="6">
    <location>
        <begin position="29"/>
        <end position="38"/>
    </location>
</feature>
<evidence type="ECO:0000313" key="9">
    <source>
        <dbReference type="Proteomes" id="UP000301751"/>
    </source>
</evidence>
<feature type="domain" description="HTH tetR-type" evidence="7">
    <location>
        <begin position="41"/>
        <end position="101"/>
    </location>
</feature>